<organism evidence="1 2">
    <name type="scientific">Morella rubra</name>
    <name type="common">Chinese bayberry</name>
    <dbReference type="NCBI Taxonomy" id="262757"/>
    <lineage>
        <taxon>Eukaryota</taxon>
        <taxon>Viridiplantae</taxon>
        <taxon>Streptophyta</taxon>
        <taxon>Embryophyta</taxon>
        <taxon>Tracheophyta</taxon>
        <taxon>Spermatophyta</taxon>
        <taxon>Magnoliopsida</taxon>
        <taxon>eudicotyledons</taxon>
        <taxon>Gunneridae</taxon>
        <taxon>Pentapetalae</taxon>
        <taxon>rosids</taxon>
        <taxon>fabids</taxon>
        <taxon>Fagales</taxon>
        <taxon>Myricaceae</taxon>
        <taxon>Morella</taxon>
    </lineage>
</organism>
<dbReference type="EMBL" id="RXIC02000019">
    <property type="protein sequence ID" value="KAB1226927.1"/>
    <property type="molecule type" value="Genomic_DNA"/>
</dbReference>
<sequence length="140" mass="15848">MASIATVTAKLSNPGAKCQSSLPLKYGIDRLDGGSPLLFTVESGIKSSRQVIQGLRSLYTLVSEGLSDLEHLQRKLILQYAHKYRLGLEQSLVKRKRQQKIGKGKWPHIVHQWEKRVPKFSTSKYHHHCLDGQHSPHSWG</sequence>
<gene>
    <name evidence="1" type="ORF">CJ030_MR1G003957</name>
</gene>
<dbReference type="AlphaFoldDB" id="A0A6A1WSZ2"/>
<accession>A0A6A1WSZ2</accession>
<keyword evidence="2" id="KW-1185">Reference proteome</keyword>
<proteinExistence type="predicted"/>
<name>A0A6A1WSZ2_9ROSI</name>
<evidence type="ECO:0000313" key="2">
    <source>
        <dbReference type="Proteomes" id="UP000516437"/>
    </source>
</evidence>
<comment type="caution">
    <text evidence="1">The sequence shown here is derived from an EMBL/GenBank/DDBJ whole genome shotgun (WGS) entry which is preliminary data.</text>
</comment>
<dbReference type="OrthoDB" id="417520at2759"/>
<reference evidence="1 2" key="1">
    <citation type="journal article" date="2019" name="Plant Biotechnol. J.">
        <title>The red bayberry genome and genetic basis of sex determination.</title>
        <authorList>
            <person name="Jia H.M."/>
            <person name="Jia H.J."/>
            <person name="Cai Q.L."/>
            <person name="Wang Y."/>
            <person name="Zhao H.B."/>
            <person name="Yang W.F."/>
            <person name="Wang G.Y."/>
            <person name="Li Y.H."/>
            <person name="Zhan D.L."/>
            <person name="Shen Y.T."/>
            <person name="Niu Q.F."/>
            <person name="Chang L."/>
            <person name="Qiu J."/>
            <person name="Zhao L."/>
            <person name="Xie H.B."/>
            <person name="Fu W.Y."/>
            <person name="Jin J."/>
            <person name="Li X.W."/>
            <person name="Jiao Y."/>
            <person name="Zhou C.C."/>
            <person name="Tu T."/>
            <person name="Chai C.Y."/>
            <person name="Gao J.L."/>
            <person name="Fan L.J."/>
            <person name="van de Weg E."/>
            <person name="Wang J.Y."/>
            <person name="Gao Z.S."/>
        </authorList>
    </citation>
    <scope>NUCLEOTIDE SEQUENCE [LARGE SCALE GENOMIC DNA]</scope>
    <source>
        <tissue evidence="1">Leaves</tissue>
    </source>
</reference>
<evidence type="ECO:0000313" key="1">
    <source>
        <dbReference type="EMBL" id="KAB1226927.1"/>
    </source>
</evidence>
<dbReference type="Proteomes" id="UP000516437">
    <property type="component" value="Chromosome 1"/>
</dbReference>
<protein>
    <submittedName>
        <fullName evidence="1">Uncharacterized protein</fullName>
    </submittedName>
</protein>